<reference evidence="1" key="2">
    <citation type="journal article" date="2015" name="Data Brief">
        <title>Shoot transcriptome of the giant reed, Arundo donax.</title>
        <authorList>
            <person name="Barrero R.A."/>
            <person name="Guerrero F.D."/>
            <person name="Moolhuijzen P."/>
            <person name="Goolsby J.A."/>
            <person name="Tidwell J."/>
            <person name="Bellgard S.E."/>
            <person name="Bellgard M.I."/>
        </authorList>
    </citation>
    <scope>NUCLEOTIDE SEQUENCE</scope>
    <source>
        <tissue evidence="1">Shoot tissue taken approximately 20 cm above the soil surface</tissue>
    </source>
</reference>
<reference evidence="1" key="1">
    <citation type="submission" date="2014-09" db="EMBL/GenBank/DDBJ databases">
        <authorList>
            <person name="Magalhaes I.L.F."/>
            <person name="Oliveira U."/>
            <person name="Santos F.R."/>
            <person name="Vidigal T.H.D.A."/>
            <person name="Brescovit A.D."/>
            <person name="Santos A.J."/>
        </authorList>
    </citation>
    <scope>NUCLEOTIDE SEQUENCE</scope>
    <source>
        <tissue evidence="1">Shoot tissue taken approximately 20 cm above the soil surface</tissue>
    </source>
</reference>
<evidence type="ECO:0000313" key="1">
    <source>
        <dbReference type="EMBL" id="JAE04999.1"/>
    </source>
</evidence>
<accession>A0A0A9F1A9</accession>
<proteinExistence type="predicted"/>
<dbReference type="AlphaFoldDB" id="A0A0A9F1A9"/>
<protein>
    <submittedName>
        <fullName evidence="1">Uncharacterized protein</fullName>
    </submittedName>
</protein>
<organism evidence="1">
    <name type="scientific">Arundo donax</name>
    <name type="common">Giant reed</name>
    <name type="synonym">Donax arundinaceus</name>
    <dbReference type="NCBI Taxonomy" id="35708"/>
    <lineage>
        <taxon>Eukaryota</taxon>
        <taxon>Viridiplantae</taxon>
        <taxon>Streptophyta</taxon>
        <taxon>Embryophyta</taxon>
        <taxon>Tracheophyta</taxon>
        <taxon>Spermatophyta</taxon>
        <taxon>Magnoliopsida</taxon>
        <taxon>Liliopsida</taxon>
        <taxon>Poales</taxon>
        <taxon>Poaceae</taxon>
        <taxon>PACMAD clade</taxon>
        <taxon>Arundinoideae</taxon>
        <taxon>Arundineae</taxon>
        <taxon>Arundo</taxon>
    </lineage>
</organism>
<sequence length="55" mass="6196">MVEQFLGLAGTKIRIRLMVMPHYRALLVFDVGTICCLCVQLNHRLGGLLPIEVRS</sequence>
<name>A0A0A9F1A9_ARUDO</name>
<dbReference type="EMBL" id="GBRH01192897">
    <property type="protein sequence ID" value="JAE04999.1"/>
    <property type="molecule type" value="Transcribed_RNA"/>
</dbReference>